<name>A0A1V4SI49_RUMHU</name>
<proteinExistence type="predicted"/>
<keyword evidence="3" id="KW-0472">Membrane</keyword>
<dbReference type="Gene3D" id="3.60.21.10">
    <property type="match status" value="1"/>
</dbReference>
<dbReference type="EC" id="3.1.-.-" evidence="5"/>
<dbReference type="RefSeq" id="WP_080065377.1">
    <property type="nucleotide sequence ID" value="NZ_MZGX01000020.1"/>
</dbReference>
<dbReference type="PANTHER" id="PTHR31302:SF31">
    <property type="entry name" value="PHOSPHODIESTERASE YAEI"/>
    <property type="match status" value="1"/>
</dbReference>
<dbReference type="Pfam" id="PF00149">
    <property type="entry name" value="Metallophos"/>
    <property type="match status" value="1"/>
</dbReference>
<keyword evidence="3" id="KW-1133">Transmembrane helix</keyword>
<keyword evidence="6" id="KW-1185">Reference proteome</keyword>
<evidence type="ECO:0000256" key="1">
    <source>
        <dbReference type="ARBA" id="ARBA00022723"/>
    </source>
</evidence>
<dbReference type="EMBL" id="MZGX01000020">
    <property type="protein sequence ID" value="OPX43176.1"/>
    <property type="molecule type" value="Genomic_DNA"/>
</dbReference>
<feature type="transmembrane region" description="Helical" evidence="3">
    <location>
        <begin position="6"/>
        <end position="24"/>
    </location>
</feature>
<protein>
    <submittedName>
        <fullName evidence="5">Putative metallophosphoesterase</fullName>
        <ecNumber evidence="5">3.1.-.-</ecNumber>
    </submittedName>
</protein>
<dbReference type="SUPFAM" id="SSF56300">
    <property type="entry name" value="Metallo-dependent phosphatases"/>
    <property type="match status" value="1"/>
</dbReference>
<evidence type="ECO:0000313" key="6">
    <source>
        <dbReference type="Proteomes" id="UP000191554"/>
    </source>
</evidence>
<dbReference type="Proteomes" id="UP000191554">
    <property type="component" value="Unassembled WGS sequence"/>
</dbReference>
<sequence>MRGINPASTLLLLTFIWNLAVFIFSKAVKPKLKKKINSGITALIILLSNLCLVFALVYFSTVIGVSHYMLESRRIPAEFDGFKILQISDFHTGTFHGGTKALIQKSVKEKPDIIAITGDLIDEDRINTQPVKELAAALVKVAPVYFVSGNHDVWYNGFEDFEKMLENLGVQLLDNRQFLLQRGGAGIMLFGIRDPNSWNDLMAEAYLKEKLGAFKPGEGFNILLYHRANMFELIKGKGFQLVLSGHMHGGQVQLPFIGGLVSPQQKQRWFPDFTDGRWNAEGTTMIVSRGLGNNAPVPRMFNPPELVAVTLKSTEEH</sequence>
<evidence type="ECO:0000259" key="4">
    <source>
        <dbReference type="Pfam" id="PF00149"/>
    </source>
</evidence>
<dbReference type="GO" id="GO:0046872">
    <property type="term" value="F:metal ion binding"/>
    <property type="evidence" value="ECO:0007669"/>
    <property type="project" value="UniProtKB-KW"/>
</dbReference>
<comment type="caution">
    <text evidence="5">The sequence shown here is derived from an EMBL/GenBank/DDBJ whole genome shotgun (WGS) entry which is preliminary data.</text>
</comment>
<dbReference type="PANTHER" id="PTHR31302">
    <property type="entry name" value="TRANSMEMBRANE PROTEIN WITH METALLOPHOSPHOESTERASE DOMAIN-RELATED"/>
    <property type="match status" value="1"/>
</dbReference>
<keyword evidence="3" id="KW-0812">Transmembrane</keyword>
<organism evidence="5 6">
    <name type="scientific">Ruminiclostridium hungatei</name>
    <name type="common">Clostridium hungatei</name>
    <dbReference type="NCBI Taxonomy" id="48256"/>
    <lineage>
        <taxon>Bacteria</taxon>
        <taxon>Bacillati</taxon>
        <taxon>Bacillota</taxon>
        <taxon>Clostridia</taxon>
        <taxon>Eubacteriales</taxon>
        <taxon>Oscillospiraceae</taxon>
        <taxon>Ruminiclostridium</taxon>
    </lineage>
</organism>
<reference evidence="5 6" key="1">
    <citation type="submission" date="2017-03" db="EMBL/GenBank/DDBJ databases">
        <title>Genome sequence of Clostridium hungatei DSM 14427.</title>
        <authorList>
            <person name="Poehlein A."/>
            <person name="Daniel R."/>
        </authorList>
    </citation>
    <scope>NUCLEOTIDE SEQUENCE [LARGE SCALE GENOMIC DNA]</scope>
    <source>
        <strain evidence="5 6">DSM 14427</strain>
    </source>
</reference>
<evidence type="ECO:0000313" key="5">
    <source>
        <dbReference type="EMBL" id="OPX43176.1"/>
    </source>
</evidence>
<feature type="domain" description="Calcineurin-like phosphoesterase" evidence="4">
    <location>
        <begin position="82"/>
        <end position="249"/>
    </location>
</feature>
<feature type="transmembrane region" description="Helical" evidence="3">
    <location>
        <begin position="36"/>
        <end position="59"/>
    </location>
</feature>
<keyword evidence="1" id="KW-0479">Metal-binding</keyword>
<dbReference type="GO" id="GO:0008758">
    <property type="term" value="F:UDP-2,3-diacylglucosamine hydrolase activity"/>
    <property type="evidence" value="ECO:0007669"/>
    <property type="project" value="TreeGrafter"/>
</dbReference>
<gene>
    <name evidence="5" type="ORF">CLHUN_29260</name>
</gene>
<dbReference type="InterPro" id="IPR029052">
    <property type="entry name" value="Metallo-depent_PP-like"/>
</dbReference>
<dbReference type="GO" id="GO:0016020">
    <property type="term" value="C:membrane"/>
    <property type="evidence" value="ECO:0007669"/>
    <property type="project" value="GOC"/>
</dbReference>
<dbReference type="AlphaFoldDB" id="A0A1V4SI49"/>
<dbReference type="OrthoDB" id="9780884at2"/>
<dbReference type="InterPro" id="IPR051158">
    <property type="entry name" value="Metallophosphoesterase_sf"/>
</dbReference>
<dbReference type="InterPro" id="IPR004843">
    <property type="entry name" value="Calcineurin-like_PHP"/>
</dbReference>
<dbReference type="STRING" id="48256.CLHUN_29260"/>
<keyword evidence="2 5" id="KW-0378">Hydrolase</keyword>
<accession>A0A1V4SI49</accession>
<dbReference type="GO" id="GO:0009245">
    <property type="term" value="P:lipid A biosynthetic process"/>
    <property type="evidence" value="ECO:0007669"/>
    <property type="project" value="TreeGrafter"/>
</dbReference>
<evidence type="ECO:0000256" key="2">
    <source>
        <dbReference type="ARBA" id="ARBA00022801"/>
    </source>
</evidence>
<evidence type="ECO:0000256" key="3">
    <source>
        <dbReference type="SAM" id="Phobius"/>
    </source>
</evidence>